<evidence type="ECO:0000313" key="3">
    <source>
        <dbReference type="Proteomes" id="UP000016933"/>
    </source>
</evidence>
<name>N1PC94_DOTSN</name>
<reference evidence="3" key="1">
    <citation type="journal article" date="2012" name="PLoS Genet.">
        <title>The genomes of the fungal plant pathogens Cladosporium fulvum and Dothistroma septosporum reveal adaptation to different hosts and lifestyles but also signatures of common ancestry.</title>
        <authorList>
            <person name="de Wit P.J.G.M."/>
            <person name="van der Burgt A."/>
            <person name="Oekmen B."/>
            <person name="Stergiopoulos I."/>
            <person name="Abd-Elsalam K.A."/>
            <person name="Aerts A.L."/>
            <person name="Bahkali A.H."/>
            <person name="Beenen H.G."/>
            <person name="Chettri P."/>
            <person name="Cox M.P."/>
            <person name="Datema E."/>
            <person name="de Vries R.P."/>
            <person name="Dhillon B."/>
            <person name="Ganley A.R."/>
            <person name="Griffiths S.A."/>
            <person name="Guo Y."/>
            <person name="Hamelin R.C."/>
            <person name="Henrissat B."/>
            <person name="Kabir M.S."/>
            <person name="Jashni M.K."/>
            <person name="Kema G."/>
            <person name="Klaubauf S."/>
            <person name="Lapidus A."/>
            <person name="Levasseur A."/>
            <person name="Lindquist E."/>
            <person name="Mehrabi R."/>
            <person name="Ohm R.A."/>
            <person name="Owen T.J."/>
            <person name="Salamov A."/>
            <person name="Schwelm A."/>
            <person name="Schijlen E."/>
            <person name="Sun H."/>
            <person name="van den Burg H.A."/>
            <person name="van Ham R.C.H.J."/>
            <person name="Zhang S."/>
            <person name="Goodwin S.B."/>
            <person name="Grigoriev I.V."/>
            <person name="Collemare J."/>
            <person name="Bradshaw R.E."/>
        </authorList>
    </citation>
    <scope>NUCLEOTIDE SEQUENCE [LARGE SCALE GENOMIC DNA]</scope>
    <source>
        <strain evidence="3">NZE10 / CBS 128990</strain>
    </source>
</reference>
<dbReference type="OrthoDB" id="10569179at2759"/>
<feature type="chain" id="PRO_5004109001" evidence="1">
    <location>
        <begin position="17"/>
        <end position="243"/>
    </location>
</feature>
<protein>
    <submittedName>
        <fullName evidence="2">Uncharacterized protein</fullName>
    </submittedName>
</protein>
<gene>
    <name evidence="2" type="ORF">DOTSEDRAFT_56208</name>
</gene>
<proteinExistence type="predicted"/>
<organism evidence="2 3">
    <name type="scientific">Dothistroma septosporum (strain NZE10 / CBS 128990)</name>
    <name type="common">Red band needle blight fungus</name>
    <name type="synonym">Mycosphaerella pini</name>
    <dbReference type="NCBI Taxonomy" id="675120"/>
    <lineage>
        <taxon>Eukaryota</taxon>
        <taxon>Fungi</taxon>
        <taxon>Dikarya</taxon>
        <taxon>Ascomycota</taxon>
        <taxon>Pezizomycotina</taxon>
        <taxon>Dothideomycetes</taxon>
        <taxon>Dothideomycetidae</taxon>
        <taxon>Mycosphaerellales</taxon>
        <taxon>Mycosphaerellaceae</taxon>
        <taxon>Dothistroma</taxon>
    </lineage>
</organism>
<dbReference type="HOGENOM" id="CLU_1142575_0_0_1"/>
<evidence type="ECO:0000256" key="1">
    <source>
        <dbReference type="SAM" id="SignalP"/>
    </source>
</evidence>
<dbReference type="OMA" id="THMESLH"/>
<sequence length="243" mass="26751">MKYLASSLLLLAVAAAAPLKDMHGHDLSDHSSAAAAFKKNFRTFVGRNDGDVDKFMDKAQKTTDGFIEAATVWKRDAQKATEEATAAITRAKRSIRLRKHIAEGDINAFIQCEQAGVEKAATHMESLHCAADDAFCARIAALISSDLSSSPSPFPSSLHHSADGVASEVEEVFATISYVQKLRANKESIEKVVEHDQKAAELATVQETRAKRGSYFADMDMKKRVKFFEREVKLREEFLGKAD</sequence>
<feature type="signal peptide" evidence="1">
    <location>
        <begin position="1"/>
        <end position="16"/>
    </location>
</feature>
<accession>N1PC94</accession>
<dbReference type="Proteomes" id="UP000016933">
    <property type="component" value="Unassembled WGS sequence"/>
</dbReference>
<keyword evidence="3" id="KW-1185">Reference proteome</keyword>
<dbReference type="EMBL" id="KB446544">
    <property type="protein sequence ID" value="EME39827.1"/>
    <property type="molecule type" value="Genomic_DNA"/>
</dbReference>
<dbReference type="AlphaFoldDB" id="N1PC94"/>
<keyword evidence="1" id="KW-0732">Signal</keyword>
<evidence type="ECO:0000313" key="2">
    <source>
        <dbReference type="EMBL" id="EME39827.1"/>
    </source>
</evidence>
<reference evidence="2 3" key="2">
    <citation type="journal article" date="2012" name="PLoS Pathog.">
        <title>Diverse lifestyles and strategies of plant pathogenesis encoded in the genomes of eighteen Dothideomycetes fungi.</title>
        <authorList>
            <person name="Ohm R.A."/>
            <person name="Feau N."/>
            <person name="Henrissat B."/>
            <person name="Schoch C.L."/>
            <person name="Horwitz B.A."/>
            <person name="Barry K.W."/>
            <person name="Condon B.J."/>
            <person name="Copeland A.C."/>
            <person name="Dhillon B."/>
            <person name="Glaser F."/>
            <person name="Hesse C.N."/>
            <person name="Kosti I."/>
            <person name="LaButti K."/>
            <person name="Lindquist E.A."/>
            <person name="Lucas S."/>
            <person name="Salamov A.A."/>
            <person name="Bradshaw R.E."/>
            <person name="Ciuffetti L."/>
            <person name="Hamelin R.C."/>
            <person name="Kema G.H.J."/>
            <person name="Lawrence C."/>
            <person name="Scott J.A."/>
            <person name="Spatafora J.W."/>
            <person name="Turgeon B.G."/>
            <person name="de Wit P.J.G.M."/>
            <person name="Zhong S."/>
            <person name="Goodwin S.B."/>
            <person name="Grigoriev I.V."/>
        </authorList>
    </citation>
    <scope>NUCLEOTIDE SEQUENCE [LARGE SCALE GENOMIC DNA]</scope>
    <source>
        <strain evidence="3">NZE10 / CBS 128990</strain>
    </source>
</reference>